<dbReference type="eggNOG" id="ENOG502SSTB">
    <property type="taxonomic scope" value="Eukaryota"/>
</dbReference>
<dbReference type="KEGG" id="glz:GLAREA_10115"/>
<keyword evidence="4" id="KW-1185">Reference proteome</keyword>
<keyword evidence="2" id="KW-0472">Membrane</keyword>
<dbReference type="AlphaFoldDB" id="S3DQX3"/>
<name>S3DQX3_GLAL2</name>
<keyword evidence="2" id="KW-0812">Transmembrane</keyword>
<accession>S3DQX3</accession>
<dbReference type="PANTHER" id="PTHR42077">
    <property type="entry name" value="YALI0F30239P"/>
    <property type="match status" value="1"/>
</dbReference>
<evidence type="ECO:0000256" key="1">
    <source>
        <dbReference type="SAM" id="MobiDB-lite"/>
    </source>
</evidence>
<feature type="compositionally biased region" description="Low complexity" evidence="1">
    <location>
        <begin position="211"/>
        <end position="223"/>
    </location>
</feature>
<proteinExistence type="predicted"/>
<dbReference type="OrthoDB" id="4083871at2759"/>
<keyword evidence="2" id="KW-1133">Transmembrane helix</keyword>
<gene>
    <name evidence="3" type="ORF">GLAREA_10115</name>
</gene>
<sequence>MTYLALSQAVVDRNMLALCVPTAECRPERWLSNHDPVTWNAASLTCAVILESNSPETRHFSPTNPSILASTSSSDLEKTYQTPATLLKSAIMAWGRSTPKPPPPPRSAFMKSLPLLVFLIIVGAFAFIGYHVYLATQQISKSASEKMEKKNVVFTKDGVKVGVKQLKNENYVDTTQSFLVKAWNLSTWPGYKSKLWNQEQQGKVESRKPFSRSSSSNVSTKSK</sequence>
<evidence type="ECO:0000313" key="3">
    <source>
        <dbReference type="EMBL" id="EPE34421.1"/>
    </source>
</evidence>
<dbReference type="Proteomes" id="UP000016922">
    <property type="component" value="Unassembled WGS sequence"/>
</dbReference>
<evidence type="ECO:0000256" key="2">
    <source>
        <dbReference type="SAM" id="Phobius"/>
    </source>
</evidence>
<evidence type="ECO:0000313" key="4">
    <source>
        <dbReference type="Proteomes" id="UP000016922"/>
    </source>
</evidence>
<dbReference type="HOGENOM" id="CLU_1240242_0_0_1"/>
<dbReference type="EMBL" id="KE145356">
    <property type="protein sequence ID" value="EPE34421.1"/>
    <property type="molecule type" value="Genomic_DNA"/>
</dbReference>
<organism evidence="3 4">
    <name type="scientific">Glarea lozoyensis (strain ATCC 20868 / MF5171)</name>
    <dbReference type="NCBI Taxonomy" id="1116229"/>
    <lineage>
        <taxon>Eukaryota</taxon>
        <taxon>Fungi</taxon>
        <taxon>Dikarya</taxon>
        <taxon>Ascomycota</taxon>
        <taxon>Pezizomycotina</taxon>
        <taxon>Leotiomycetes</taxon>
        <taxon>Helotiales</taxon>
        <taxon>Helotiaceae</taxon>
        <taxon>Glarea</taxon>
    </lineage>
</organism>
<feature type="transmembrane region" description="Helical" evidence="2">
    <location>
        <begin position="113"/>
        <end position="133"/>
    </location>
</feature>
<reference evidence="3 4" key="1">
    <citation type="journal article" date="2013" name="BMC Genomics">
        <title>Genomics-driven discovery of the pneumocandin biosynthetic gene cluster in the fungus Glarea lozoyensis.</title>
        <authorList>
            <person name="Chen L."/>
            <person name="Yue Q."/>
            <person name="Zhang X."/>
            <person name="Xiang M."/>
            <person name="Wang C."/>
            <person name="Li S."/>
            <person name="Che Y."/>
            <person name="Ortiz-Lopez F.J."/>
            <person name="Bills G.F."/>
            <person name="Liu X."/>
            <person name="An Z."/>
        </authorList>
    </citation>
    <scope>NUCLEOTIDE SEQUENCE [LARGE SCALE GENOMIC DNA]</scope>
    <source>
        <strain evidence="4">ATCC 20868 / MF5171</strain>
    </source>
</reference>
<protein>
    <submittedName>
        <fullName evidence="3">Uncharacterized protein</fullName>
    </submittedName>
</protein>
<dbReference type="GeneID" id="19469162"/>
<dbReference type="RefSeq" id="XP_008078356.1">
    <property type="nucleotide sequence ID" value="XM_008080165.1"/>
</dbReference>
<dbReference type="PANTHER" id="PTHR42077:SF1">
    <property type="entry name" value="YALI0F30239P"/>
    <property type="match status" value="1"/>
</dbReference>
<feature type="region of interest" description="Disordered" evidence="1">
    <location>
        <begin position="199"/>
        <end position="223"/>
    </location>
</feature>